<protein>
    <submittedName>
        <fullName evidence="2">Uncharacterized protein</fullName>
    </submittedName>
</protein>
<name>S8DZQ6_FOMSC</name>
<keyword evidence="3" id="KW-1185">Reference proteome</keyword>
<evidence type="ECO:0000313" key="2">
    <source>
        <dbReference type="EMBL" id="EPS98466.1"/>
    </source>
</evidence>
<feature type="region of interest" description="Disordered" evidence="1">
    <location>
        <begin position="82"/>
        <end position="112"/>
    </location>
</feature>
<proteinExistence type="predicted"/>
<gene>
    <name evidence="2" type="ORF">FOMPIDRAFT_1051500</name>
</gene>
<dbReference type="EMBL" id="KE504165">
    <property type="protein sequence ID" value="EPS98466.1"/>
    <property type="molecule type" value="Genomic_DNA"/>
</dbReference>
<accession>S8DZQ6</accession>
<organism evidence="2 3">
    <name type="scientific">Fomitopsis schrenkii</name>
    <name type="common">Brown rot fungus</name>
    <dbReference type="NCBI Taxonomy" id="2126942"/>
    <lineage>
        <taxon>Eukaryota</taxon>
        <taxon>Fungi</taxon>
        <taxon>Dikarya</taxon>
        <taxon>Basidiomycota</taxon>
        <taxon>Agaricomycotina</taxon>
        <taxon>Agaricomycetes</taxon>
        <taxon>Polyporales</taxon>
        <taxon>Fomitopsis</taxon>
    </lineage>
</organism>
<evidence type="ECO:0000256" key="1">
    <source>
        <dbReference type="SAM" id="MobiDB-lite"/>
    </source>
</evidence>
<dbReference type="Proteomes" id="UP000015241">
    <property type="component" value="Unassembled WGS sequence"/>
</dbReference>
<dbReference type="AlphaFoldDB" id="S8DZQ6"/>
<evidence type="ECO:0000313" key="3">
    <source>
        <dbReference type="Proteomes" id="UP000015241"/>
    </source>
</evidence>
<reference evidence="2 3" key="1">
    <citation type="journal article" date="2012" name="Science">
        <title>The Paleozoic origin of enzymatic lignin decomposition reconstructed from 31 fungal genomes.</title>
        <authorList>
            <person name="Floudas D."/>
            <person name="Binder M."/>
            <person name="Riley R."/>
            <person name="Barry K."/>
            <person name="Blanchette R.A."/>
            <person name="Henrissat B."/>
            <person name="Martinez A.T."/>
            <person name="Otillar R."/>
            <person name="Spatafora J.W."/>
            <person name="Yadav J.S."/>
            <person name="Aerts A."/>
            <person name="Benoit I."/>
            <person name="Boyd A."/>
            <person name="Carlson A."/>
            <person name="Copeland A."/>
            <person name="Coutinho P.M."/>
            <person name="de Vries R.P."/>
            <person name="Ferreira P."/>
            <person name="Findley K."/>
            <person name="Foster B."/>
            <person name="Gaskell J."/>
            <person name="Glotzer D."/>
            <person name="Gorecki P."/>
            <person name="Heitman J."/>
            <person name="Hesse C."/>
            <person name="Hori C."/>
            <person name="Igarashi K."/>
            <person name="Jurgens J.A."/>
            <person name="Kallen N."/>
            <person name="Kersten P."/>
            <person name="Kohler A."/>
            <person name="Kuees U."/>
            <person name="Kumar T.K.A."/>
            <person name="Kuo A."/>
            <person name="LaButti K."/>
            <person name="Larrondo L.F."/>
            <person name="Lindquist E."/>
            <person name="Ling A."/>
            <person name="Lombard V."/>
            <person name="Lucas S."/>
            <person name="Lundell T."/>
            <person name="Martin R."/>
            <person name="McLaughlin D.J."/>
            <person name="Morgenstern I."/>
            <person name="Morin E."/>
            <person name="Murat C."/>
            <person name="Nagy L.G."/>
            <person name="Nolan M."/>
            <person name="Ohm R.A."/>
            <person name="Patyshakuliyeva A."/>
            <person name="Rokas A."/>
            <person name="Ruiz-Duenas F.J."/>
            <person name="Sabat G."/>
            <person name="Salamov A."/>
            <person name="Samejima M."/>
            <person name="Schmutz J."/>
            <person name="Slot J.C."/>
            <person name="St John F."/>
            <person name="Stenlid J."/>
            <person name="Sun H."/>
            <person name="Sun S."/>
            <person name="Syed K."/>
            <person name="Tsang A."/>
            <person name="Wiebenga A."/>
            <person name="Young D."/>
            <person name="Pisabarro A."/>
            <person name="Eastwood D.C."/>
            <person name="Martin F."/>
            <person name="Cullen D."/>
            <person name="Grigoriev I.V."/>
            <person name="Hibbett D.S."/>
        </authorList>
    </citation>
    <scope>NUCLEOTIDE SEQUENCE</scope>
    <source>
        <strain evidence="3">FP-58527</strain>
    </source>
</reference>
<dbReference type="InParanoid" id="S8DZQ6"/>
<sequence length="112" mass="12443">MSDSELLQEPQCLPYGEQSAITEVLTSSDPQPWDAFFKFDYGGYDGEGGETQCVSAHIDNGYPQNTNMGSMTFATTKDSNWTETSFDDIPDSELMQEPRWLPDGGQSVITEE</sequence>
<dbReference type="HOGENOM" id="CLU_2145909_0_0_1"/>